<keyword evidence="2 6" id="KW-0689">Ribosomal protein</keyword>
<dbReference type="Pfam" id="PF00828">
    <property type="entry name" value="Ribosomal_L27A"/>
    <property type="match status" value="1"/>
</dbReference>
<gene>
    <name evidence="6" type="primary">mrpl10</name>
    <name evidence="6" type="ORF">LOC62_02G002770</name>
</gene>
<feature type="region of interest" description="Disordered" evidence="4">
    <location>
        <begin position="29"/>
        <end position="94"/>
    </location>
</feature>
<evidence type="ECO:0000256" key="3">
    <source>
        <dbReference type="ARBA" id="ARBA00023274"/>
    </source>
</evidence>
<sequence>MLFGALSTVLNAAEASASRLPRLFASSASASSSSRQMSTLHLGNLSPAKGSRTDNTRKGRGPGSGHGKQSGRGHKGQLARSGNGKPVPGFAGGQTPIHKVFPKRGFVNFTRKTYAPLALSKLQAWIAQSRIDPALPITIGTVVRANAVHGISGDGGVKLLGPADPELPLPPLEIELSRFSKQASAAVLAAGGKVTAVYHNNLSLRQEVFPHKFVERPVKNAKPIRRTDIEFYTNPANHGYLAPKEGEGVESKA</sequence>
<dbReference type="GO" id="GO:0006412">
    <property type="term" value="P:translation"/>
    <property type="evidence" value="ECO:0007669"/>
    <property type="project" value="InterPro"/>
</dbReference>
<evidence type="ECO:0000313" key="7">
    <source>
        <dbReference type="Proteomes" id="UP000827549"/>
    </source>
</evidence>
<dbReference type="Proteomes" id="UP000827549">
    <property type="component" value="Chromosome 2"/>
</dbReference>
<evidence type="ECO:0000256" key="4">
    <source>
        <dbReference type="SAM" id="MobiDB-lite"/>
    </source>
</evidence>
<dbReference type="GO" id="GO:0005762">
    <property type="term" value="C:mitochondrial large ribosomal subunit"/>
    <property type="evidence" value="ECO:0007669"/>
    <property type="project" value="TreeGrafter"/>
</dbReference>
<evidence type="ECO:0000256" key="1">
    <source>
        <dbReference type="ARBA" id="ARBA00007320"/>
    </source>
</evidence>
<dbReference type="GeneID" id="87806017"/>
<evidence type="ECO:0000313" key="6">
    <source>
        <dbReference type="EMBL" id="WOO79242.1"/>
    </source>
</evidence>
<dbReference type="SUPFAM" id="SSF52080">
    <property type="entry name" value="Ribosomal proteins L15p and L18e"/>
    <property type="match status" value="1"/>
</dbReference>
<dbReference type="AlphaFoldDB" id="A0AAF1BGS5"/>
<dbReference type="InterPro" id="IPR036227">
    <property type="entry name" value="Ribosomal_uL15/eL18_sf"/>
</dbReference>
<evidence type="ECO:0000259" key="5">
    <source>
        <dbReference type="Pfam" id="PF00828"/>
    </source>
</evidence>
<dbReference type="Gene3D" id="3.100.10.10">
    <property type="match status" value="1"/>
</dbReference>
<keyword evidence="7" id="KW-1185">Reference proteome</keyword>
<dbReference type="GO" id="GO:0003735">
    <property type="term" value="F:structural constituent of ribosome"/>
    <property type="evidence" value="ECO:0007669"/>
    <property type="project" value="InterPro"/>
</dbReference>
<dbReference type="RefSeq" id="XP_062625274.1">
    <property type="nucleotide sequence ID" value="XM_062769290.1"/>
</dbReference>
<organism evidence="6 7">
    <name type="scientific">Vanrija pseudolonga</name>
    <dbReference type="NCBI Taxonomy" id="143232"/>
    <lineage>
        <taxon>Eukaryota</taxon>
        <taxon>Fungi</taxon>
        <taxon>Dikarya</taxon>
        <taxon>Basidiomycota</taxon>
        <taxon>Agaricomycotina</taxon>
        <taxon>Tremellomycetes</taxon>
        <taxon>Trichosporonales</taxon>
        <taxon>Trichosporonaceae</taxon>
        <taxon>Vanrija</taxon>
    </lineage>
</organism>
<dbReference type="InterPro" id="IPR021131">
    <property type="entry name" value="Ribosomal_uL15/eL18"/>
</dbReference>
<name>A0AAF1BGS5_9TREE</name>
<protein>
    <submittedName>
        <fullName evidence="6">54S ribosomal protein L10, mitochondrial</fullName>
    </submittedName>
</protein>
<dbReference type="InterPro" id="IPR005749">
    <property type="entry name" value="Ribosomal_uL15_bac-type"/>
</dbReference>
<dbReference type="PANTHER" id="PTHR12934">
    <property type="entry name" value="50S RIBOSOMAL PROTEIN L15"/>
    <property type="match status" value="1"/>
</dbReference>
<dbReference type="EMBL" id="CP086715">
    <property type="protein sequence ID" value="WOO79242.1"/>
    <property type="molecule type" value="Genomic_DNA"/>
</dbReference>
<reference evidence="6" key="1">
    <citation type="submission" date="2023-10" db="EMBL/GenBank/DDBJ databases">
        <authorList>
            <person name="Noh H."/>
        </authorList>
    </citation>
    <scope>NUCLEOTIDE SEQUENCE</scope>
    <source>
        <strain evidence="6">DUCC4014</strain>
    </source>
</reference>
<comment type="similarity">
    <text evidence="1">Belongs to the universal ribosomal protein uL15 family.</text>
</comment>
<dbReference type="InterPro" id="IPR030878">
    <property type="entry name" value="Ribosomal_uL15"/>
</dbReference>
<feature type="domain" description="Large ribosomal subunit protein uL15/eL18" evidence="5">
    <location>
        <begin position="117"/>
        <end position="195"/>
    </location>
</feature>
<evidence type="ECO:0000256" key="2">
    <source>
        <dbReference type="ARBA" id="ARBA00022980"/>
    </source>
</evidence>
<proteinExistence type="inferred from homology"/>
<dbReference type="PANTHER" id="PTHR12934:SF11">
    <property type="entry name" value="LARGE RIBOSOMAL SUBUNIT PROTEIN UL15M"/>
    <property type="match status" value="1"/>
</dbReference>
<accession>A0AAF1BGS5</accession>
<keyword evidence="3" id="KW-0687">Ribonucleoprotein</keyword>
<dbReference type="NCBIfam" id="TIGR01071">
    <property type="entry name" value="rplO_bact"/>
    <property type="match status" value="1"/>
</dbReference>
<dbReference type="HAMAP" id="MF_01341">
    <property type="entry name" value="Ribosomal_uL15"/>
    <property type="match status" value="1"/>
</dbReference>